<comment type="caution">
    <text evidence="1">The sequence shown here is derived from an EMBL/GenBank/DDBJ whole genome shotgun (WGS) entry which is preliminary data.</text>
</comment>
<evidence type="ECO:0000313" key="2">
    <source>
        <dbReference type="Proteomes" id="UP000828390"/>
    </source>
</evidence>
<dbReference type="EMBL" id="JAIWYP010000009">
    <property type="protein sequence ID" value="KAH3772672.1"/>
    <property type="molecule type" value="Genomic_DNA"/>
</dbReference>
<dbReference type="AlphaFoldDB" id="A0A9D4IHH0"/>
<gene>
    <name evidence="1" type="ORF">DPMN_174014</name>
</gene>
<proteinExistence type="predicted"/>
<evidence type="ECO:0000313" key="1">
    <source>
        <dbReference type="EMBL" id="KAH3772672.1"/>
    </source>
</evidence>
<accession>A0A9D4IHH0</accession>
<keyword evidence="2" id="KW-1185">Reference proteome</keyword>
<reference evidence="1" key="1">
    <citation type="journal article" date="2019" name="bioRxiv">
        <title>The Genome of the Zebra Mussel, Dreissena polymorpha: A Resource for Invasive Species Research.</title>
        <authorList>
            <person name="McCartney M.A."/>
            <person name="Auch B."/>
            <person name="Kono T."/>
            <person name="Mallez S."/>
            <person name="Zhang Y."/>
            <person name="Obille A."/>
            <person name="Becker A."/>
            <person name="Abrahante J.E."/>
            <person name="Garbe J."/>
            <person name="Badalamenti J.P."/>
            <person name="Herman A."/>
            <person name="Mangelson H."/>
            <person name="Liachko I."/>
            <person name="Sullivan S."/>
            <person name="Sone E.D."/>
            <person name="Koren S."/>
            <person name="Silverstein K.A.T."/>
            <person name="Beckman K.B."/>
            <person name="Gohl D.M."/>
        </authorList>
    </citation>
    <scope>NUCLEOTIDE SEQUENCE</scope>
    <source>
        <strain evidence="1">Duluth1</strain>
        <tissue evidence="1">Whole animal</tissue>
    </source>
</reference>
<sequence length="188" mass="21590">MKLKLDKLRKLHAHREISIQSVEDSFKEQLSTIREQRKQINEALDKLEKGTLNELTAVKERLTTAMRNDVVNCTRIFEELKSLTDTLQYITNKSTYLLFIANTKCLEKIKHSEKFLQETSVKVKIPDKITFQADPYIKQFLTQLSSLGKIIEVDSEAKSTWSLPGWRMFSQCGSSSVSLTLSTSVLLM</sequence>
<protein>
    <submittedName>
        <fullName evidence="1">Uncharacterized protein</fullName>
    </submittedName>
</protein>
<organism evidence="1 2">
    <name type="scientific">Dreissena polymorpha</name>
    <name type="common">Zebra mussel</name>
    <name type="synonym">Mytilus polymorpha</name>
    <dbReference type="NCBI Taxonomy" id="45954"/>
    <lineage>
        <taxon>Eukaryota</taxon>
        <taxon>Metazoa</taxon>
        <taxon>Spiralia</taxon>
        <taxon>Lophotrochozoa</taxon>
        <taxon>Mollusca</taxon>
        <taxon>Bivalvia</taxon>
        <taxon>Autobranchia</taxon>
        <taxon>Heteroconchia</taxon>
        <taxon>Euheterodonta</taxon>
        <taxon>Imparidentia</taxon>
        <taxon>Neoheterodontei</taxon>
        <taxon>Myida</taxon>
        <taxon>Dreissenoidea</taxon>
        <taxon>Dreissenidae</taxon>
        <taxon>Dreissena</taxon>
    </lineage>
</organism>
<name>A0A9D4IHH0_DREPO</name>
<reference evidence="1" key="2">
    <citation type="submission" date="2020-11" db="EMBL/GenBank/DDBJ databases">
        <authorList>
            <person name="McCartney M.A."/>
            <person name="Auch B."/>
            <person name="Kono T."/>
            <person name="Mallez S."/>
            <person name="Becker A."/>
            <person name="Gohl D.M."/>
            <person name="Silverstein K.A.T."/>
            <person name="Koren S."/>
            <person name="Bechman K.B."/>
            <person name="Herman A."/>
            <person name="Abrahante J.E."/>
            <person name="Garbe J."/>
        </authorList>
    </citation>
    <scope>NUCLEOTIDE SEQUENCE</scope>
    <source>
        <strain evidence="1">Duluth1</strain>
        <tissue evidence="1">Whole animal</tissue>
    </source>
</reference>
<dbReference type="Proteomes" id="UP000828390">
    <property type="component" value="Unassembled WGS sequence"/>
</dbReference>